<sequence length="78" mass="8782">MSASDRLQRMRAEHLREVKARRLFFVEISGPLVTWAAIAMTYTSLETDSNNTLAWGSAMLALFALHIGLAGCKSRRRE</sequence>
<gene>
    <name evidence="2" type="ORF">E0F26_10905</name>
</gene>
<protein>
    <submittedName>
        <fullName evidence="2">Uncharacterized protein</fullName>
    </submittedName>
</protein>
<reference evidence="2 3" key="1">
    <citation type="submission" date="2019-02" db="EMBL/GenBank/DDBJ databases">
        <title>Halieaceae_genomes.</title>
        <authorList>
            <person name="Li S.-H."/>
        </authorList>
    </citation>
    <scope>NUCLEOTIDE SEQUENCE [LARGE SCALE GENOMIC DNA]</scope>
    <source>
        <strain evidence="2 3">JH123</strain>
    </source>
</reference>
<dbReference type="Proteomes" id="UP001317963">
    <property type="component" value="Chromosome"/>
</dbReference>
<name>A0ABY6Q7E4_9GAMM</name>
<evidence type="ECO:0000256" key="1">
    <source>
        <dbReference type="SAM" id="Phobius"/>
    </source>
</evidence>
<feature type="transmembrane region" description="Helical" evidence="1">
    <location>
        <begin position="21"/>
        <end position="42"/>
    </location>
</feature>
<proteinExistence type="predicted"/>
<evidence type="ECO:0000313" key="2">
    <source>
        <dbReference type="EMBL" id="UZP75212.1"/>
    </source>
</evidence>
<feature type="transmembrane region" description="Helical" evidence="1">
    <location>
        <begin position="54"/>
        <end position="72"/>
    </location>
</feature>
<keyword evidence="1" id="KW-0812">Transmembrane</keyword>
<keyword evidence="1" id="KW-0472">Membrane</keyword>
<dbReference type="EMBL" id="CP036501">
    <property type="protein sequence ID" value="UZP75212.1"/>
    <property type="molecule type" value="Genomic_DNA"/>
</dbReference>
<keyword evidence="1" id="KW-1133">Transmembrane helix</keyword>
<dbReference type="RefSeq" id="WP_279241691.1">
    <property type="nucleotide sequence ID" value="NZ_CP036501.1"/>
</dbReference>
<keyword evidence="3" id="KW-1185">Reference proteome</keyword>
<evidence type="ECO:0000313" key="3">
    <source>
        <dbReference type="Proteomes" id="UP001317963"/>
    </source>
</evidence>
<organism evidence="2 3">
    <name type="scientific">Candidatus Paraluminiphilus aquimaris</name>
    <dbReference type="NCBI Taxonomy" id="2518994"/>
    <lineage>
        <taxon>Bacteria</taxon>
        <taxon>Pseudomonadati</taxon>
        <taxon>Pseudomonadota</taxon>
        <taxon>Gammaproteobacteria</taxon>
        <taxon>Cellvibrionales</taxon>
        <taxon>Halieaceae</taxon>
        <taxon>Candidatus Paraluminiphilus</taxon>
    </lineage>
</organism>
<accession>A0ABY6Q7E4</accession>